<keyword evidence="3" id="KW-1185">Reference proteome</keyword>
<reference evidence="2 3" key="1">
    <citation type="journal article" date="2019" name="Int. J. Syst. Evol. Microbiol.">
        <title>The Global Catalogue of Microorganisms (GCM) 10K type strain sequencing project: providing services to taxonomists for standard genome sequencing and annotation.</title>
        <authorList>
            <consortium name="The Broad Institute Genomics Platform"/>
            <consortium name="The Broad Institute Genome Sequencing Center for Infectious Disease"/>
            <person name="Wu L."/>
            <person name="Ma J."/>
        </authorList>
    </citation>
    <scope>NUCLEOTIDE SEQUENCE [LARGE SCALE GENOMIC DNA]</scope>
    <source>
        <strain evidence="2 3">JCM 15933</strain>
    </source>
</reference>
<proteinExistence type="predicted"/>
<dbReference type="EMBL" id="BAAAQD010000013">
    <property type="protein sequence ID" value="GAA1536451.1"/>
    <property type="molecule type" value="Genomic_DNA"/>
</dbReference>
<feature type="compositionally biased region" description="Basic and acidic residues" evidence="1">
    <location>
        <begin position="82"/>
        <end position="99"/>
    </location>
</feature>
<sequence length="131" mass="14119">MFFRCLSDGTLGSGRRLSPLDLAVLGGGQHYEGDDYVVAHVLVNEAVQVAAALETVDEAWRQLTDVRSCRYECSTLARVVAEGERPDKPRASDRADERSTGNGRRGVEPVGACTCADLNRLAVDTTSHPEG</sequence>
<evidence type="ECO:0000313" key="2">
    <source>
        <dbReference type="EMBL" id="GAA1536451.1"/>
    </source>
</evidence>
<gene>
    <name evidence="2" type="ORF">GCM10009827_063760</name>
</gene>
<evidence type="ECO:0000313" key="3">
    <source>
        <dbReference type="Proteomes" id="UP001501470"/>
    </source>
</evidence>
<organism evidence="2 3">
    <name type="scientific">Dactylosporangium maewongense</name>
    <dbReference type="NCBI Taxonomy" id="634393"/>
    <lineage>
        <taxon>Bacteria</taxon>
        <taxon>Bacillati</taxon>
        <taxon>Actinomycetota</taxon>
        <taxon>Actinomycetes</taxon>
        <taxon>Micromonosporales</taxon>
        <taxon>Micromonosporaceae</taxon>
        <taxon>Dactylosporangium</taxon>
    </lineage>
</organism>
<comment type="caution">
    <text evidence="2">The sequence shown here is derived from an EMBL/GenBank/DDBJ whole genome shotgun (WGS) entry which is preliminary data.</text>
</comment>
<dbReference type="Proteomes" id="UP001501470">
    <property type="component" value="Unassembled WGS sequence"/>
</dbReference>
<accession>A0ABN2BBR1</accession>
<evidence type="ECO:0000256" key="1">
    <source>
        <dbReference type="SAM" id="MobiDB-lite"/>
    </source>
</evidence>
<feature type="region of interest" description="Disordered" evidence="1">
    <location>
        <begin position="82"/>
        <end position="108"/>
    </location>
</feature>
<protein>
    <submittedName>
        <fullName evidence="2">Uncharacterized protein</fullName>
    </submittedName>
</protein>
<name>A0ABN2BBR1_9ACTN</name>